<dbReference type="InterPro" id="IPR029338">
    <property type="entry name" value="TSSC4"/>
</dbReference>
<feature type="region of interest" description="Disordered" evidence="11">
    <location>
        <begin position="32"/>
        <end position="78"/>
    </location>
</feature>
<feature type="compositionally biased region" description="Basic and acidic residues" evidence="11">
    <location>
        <begin position="194"/>
        <end position="204"/>
    </location>
</feature>
<dbReference type="PANTHER" id="PTHR13445">
    <property type="entry name" value="TUMOR SUPPRESSING SUBTRANSFERABLE CANDIDATE 4 TSSC4"/>
    <property type="match status" value="1"/>
</dbReference>
<evidence type="ECO:0000313" key="12">
    <source>
        <dbReference type="EMBL" id="KAL1518025.1"/>
    </source>
</evidence>
<evidence type="ECO:0000256" key="11">
    <source>
        <dbReference type="SAM" id="MobiDB-lite"/>
    </source>
</evidence>
<evidence type="ECO:0000256" key="7">
    <source>
        <dbReference type="ARBA" id="ARBA00023187"/>
    </source>
</evidence>
<accession>A0ABD1FFG6</accession>
<evidence type="ECO:0000256" key="2">
    <source>
        <dbReference type="ARBA" id="ARBA00004496"/>
    </source>
</evidence>
<organism evidence="12 13">
    <name type="scientific">Hypothenemus hampei</name>
    <name type="common">Coffee berry borer</name>
    <dbReference type="NCBI Taxonomy" id="57062"/>
    <lineage>
        <taxon>Eukaryota</taxon>
        <taxon>Metazoa</taxon>
        <taxon>Ecdysozoa</taxon>
        <taxon>Arthropoda</taxon>
        <taxon>Hexapoda</taxon>
        <taxon>Insecta</taxon>
        <taxon>Pterygota</taxon>
        <taxon>Neoptera</taxon>
        <taxon>Endopterygota</taxon>
        <taxon>Coleoptera</taxon>
        <taxon>Polyphaga</taxon>
        <taxon>Cucujiformia</taxon>
        <taxon>Curculionidae</taxon>
        <taxon>Scolytinae</taxon>
        <taxon>Hypothenemus</taxon>
    </lineage>
</organism>
<evidence type="ECO:0000256" key="8">
    <source>
        <dbReference type="ARBA" id="ARBA00023242"/>
    </source>
</evidence>
<evidence type="ECO:0000256" key="6">
    <source>
        <dbReference type="ARBA" id="ARBA00022728"/>
    </source>
</evidence>
<keyword evidence="7" id="KW-0508">mRNA splicing</keyword>
<name>A0ABD1FFG6_HYPHA</name>
<evidence type="ECO:0000256" key="9">
    <source>
        <dbReference type="ARBA" id="ARBA00035304"/>
    </source>
</evidence>
<keyword evidence="8" id="KW-0539">Nucleus</keyword>
<evidence type="ECO:0000313" key="13">
    <source>
        <dbReference type="Proteomes" id="UP001566132"/>
    </source>
</evidence>
<feature type="compositionally biased region" description="Basic and acidic residues" evidence="11">
    <location>
        <begin position="41"/>
        <end position="63"/>
    </location>
</feature>
<proteinExistence type="inferred from homology"/>
<comment type="function">
    <text evidence="10">Protein associated with the U5 snRNP, during its maturation and its post-splicing recycling and which is required for spliceosomal tri-snRNP complex assembly in the nucleus. Has a molecular sequestering activity and transiently hinders SNRNP200 binding sites for constitutive splicing factors that intervene later during the assembly of the spliceosome and splicing. Together with its molecular sequestering activity, may also function as a molecular adapter and placeholder, coordinating the assembly of the U5 snRNP and its association with the U4/U6 di-snRNP.</text>
</comment>
<sequence>MKDFQLNTNNSDFQDRRKKVFDQLLVLENNRKNVTDLQPNRTRDSSTAKRGDTKQFKGKESIFKRPHNPAPKNYINKIPDFKKNPHKWTKYSLEDVEDVTEESNRKSAMDFLKELSQRTTLSVSEEKLTELPSKIVFKKRQAQIIQPMEEPDSDKPSFRQSKLVMPEYVIGKTRTENKKNIKTSNQTSGKGKQLKLDHLTFDDE</sequence>
<gene>
    <name evidence="12" type="ORF">ABEB36_001711</name>
</gene>
<evidence type="ECO:0000256" key="1">
    <source>
        <dbReference type="ARBA" id="ARBA00004123"/>
    </source>
</evidence>
<feature type="region of interest" description="Disordered" evidence="11">
    <location>
        <begin position="147"/>
        <end position="204"/>
    </location>
</feature>
<dbReference type="Proteomes" id="UP001566132">
    <property type="component" value="Unassembled WGS sequence"/>
</dbReference>
<keyword evidence="13" id="KW-1185">Reference proteome</keyword>
<comment type="subcellular location">
    <subcellularLocation>
        <location evidence="2">Cytoplasm</location>
    </subcellularLocation>
    <subcellularLocation>
        <location evidence="1">Nucleus</location>
    </subcellularLocation>
</comment>
<keyword evidence="6" id="KW-0747">Spliceosome</keyword>
<dbReference type="EMBL" id="JBDJPC010000001">
    <property type="protein sequence ID" value="KAL1518025.1"/>
    <property type="molecule type" value="Genomic_DNA"/>
</dbReference>
<evidence type="ECO:0000256" key="4">
    <source>
        <dbReference type="ARBA" id="ARBA00022490"/>
    </source>
</evidence>
<comment type="caution">
    <text evidence="12">The sequence shown here is derived from an EMBL/GenBank/DDBJ whole genome shotgun (WGS) entry which is preliminary data.</text>
</comment>
<keyword evidence="4" id="KW-0963">Cytoplasm</keyword>
<evidence type="ECO:0000256" key="3">
    <source>
        <dbReference type="ARBA" id="ARBA00010362"/>
    </source>
</evidence>
<evidence type="ECO:0000256" key="5">
    <source>
        <dbReference type="ARBA" id="ARBA00022664"/>
    </source>
</evidence>
<dbReference type="AlphaFoldDB" id="A0ABD1FFG6"/>
<dbReference type="Pfam" id="PF15264">
    <property type="entry name" value="TSSC4"/>
    <property type="match status" value="1"/>
</dbReference>
<comment type="similarity">
    <text evidence="3">Belongs to the TSSC4 family.</text>
</comment>
<keyword evidence="5" id="KW-0507">mRNA processing</keyword>
<dbReference type="GO" id="GO:0005681">
    <property type="term" value="C:spliceosomal complex"/>
    <property type="evidence" value="ECO:0007669"/>
    <property type="project" value="UniProtKB-KW"/>
</dbReference>
<dbReference type="GO" id="GO:0005737">
    <property type="term" value="C:cytoplasm"/>
    <property type="evidence" value="ECO:0007669"/>
    <property type="project" value="UniProtKB-SubCell"/>
</dbReference>
<protein>
    <recommendedName>
        <fullName evidence="9">U5 small nuclear ribonucleoprotein TSSC4</fullName>
    </recommendedName>
</protein>
<reference evidence="12 13" key="1">
    <citation type="submission" date="2024-05" db="EMBL/GenBank/DDBJ databases">
        <title>Genetic variation in Jamaican populations of the coffee berry borer (Hypothenemus hampei).</title>
        <authorList>
            <person name="Errbii M."/>
            <person name="Myrie A."/>
        </authorList>
    </citation>
    <scope>NUCLEOTIDE SEQUENCE [LARGE SCALE GENOMIC DNA]</scope>
    <source>
        <strain evidence="12">JA-Hopewell-2020-01-JO</strain>
        <tissue evidence="12">Whole body</tissue>
    </source>
</reference>
<dbReference type="PANTHER" id="PTHR13445:SF3">
    <property type="entry name" value="U5 SMALL NUCLEAR RIBONUCLEOPROTEIN TSSC4"/>
    <property type="match status" value="1"/>
</dbReference>
<dbReference type="GO" id="GO:0008380">
    <property type="term" value="P:RNA splicing"/>
    <property type="evidence" value="ECO:0007669"/>
    <property type="project" value="UniProtKB-KW"/>
</dbReference>
<evidence type="ECO:0000256" key="10">
    <source>
        <dbReference type="ARBA" id="ARBA00045970"/>
    </source>
</evidence>
<dbReference type="GO" id="GO:0006397">
    <property type="term" value="P:mRNA processing"/>
    <property type="evidence" value="ECO:0007669"/>
    <property type="project" value="UniProtKB-KW"/>
</dbReference>